<dbReference type="OrthoDB" id="5970at2759"/>
<evidence type="ECO:0000313" key="7">
    <source>
        <dbReference type="Proteomes" id="UP000332933"/>
    </source>
</evidence>
<dbReference type="Pfam" id="PF00076">
    <property type="entry name" value="RRM_1"/>
    <property type="match status" value="2"/>
</dbReference>
<dbReference type="Gene3D" id="3.30.70.330">
    <property type="match status" value="2"/>
</dbReference>
<feature type="compositionally biased region" description="Low complexity" evidence="3">
    <location>
        <begin position="333"/>
        <end position="342"/>
    </location>
</feature>
<dbReference type="AlphaFoldDB" id="A0A485LD39"/>
<dbReference type="GO" id="GO:0003729">
    <property type="term" value="F:mRNA binding"/>
    <property type="evidence" value="ECO:0007669"/>
    <property type="project" value="TreeGrafter"/>
</dbReference>
<name>A0A485LD39_9STRA</name>
<proteinExistence type="predicted"/>
<dbReference type="Proteomes" id="UP000332933">
    <property type="component" value="Unassembled WGS sequence"/>
</dbReference>
<keyword evidence="7" id="KW-1185">Reference proteome</keyword>
<dbReference type="SMART" id="SM00360">
    <property type="entry name" value="RRM"/>
    <property type="match status" value="2"/>
</dbReference>
<sequence>MVKVFLGNMPYHEDEVSEEDIRGMFRKFGGINQIIIKKGYGFVDFADHQGAKDACDEMDQLEFQGRKLRVSLAYTDDERKRNPRPAAGTGYGRPDDRTCTSLFVANIPPDTTIDRLKDFFEKYGRVENVKVLPQKGNNPNISAFVDFEVYDAAARAHEDDLNFEGKYLRTDFSSNRKSNQGRPAPVENKRSYDDHRGGRYGDERRYPDDNRGRSDTRRDYSPAPPAPVAARSRSRDRSRGRREDPPPVRRREEYRSPPRRDERPRSFDDRRDAAPRDDRRDYAPRGDDRREPVRDDRSRDYARDDYRNDRRDDRSPLLAQPRASTNGGGRAMSPQRSWSRGRSPPPRR</sequence>
<feature type="compositionally biased region" description="Basic and acidic residues" evidence="3">
    <location>
        <begin position="233"/>
        <end position="315"/>
    </location>
</feature>
<dbReference type="InterPro" id="IPR000504">
    <property type="entry name" value="RRM_dom"/>
</dbReference>
<evidence type="ECO:0000256" key="2">
    <source>
        <dbReference type="PROSITE-ProRule" id="PRU00176"/>
    </source>
</evidence>
<accession>A0A485LD39</accession>
<dbReference type="PROSITE" id="PS50102">
    <property type="entry name" value="RRM"/>
    <property type="match status" value="2"/>
</dbReference>
<feature type="domain" description="RRM" evidence="4">
    <location>
        <begin position="2"/>
        <end position="75"/>
    </location>
</feature>
<protein>
    <submittedName>
        <fullName evidence="6">Aste57867_19410 protein</fullName>
    </submittedName>
</protein>
<feature type="compositionally biased region" description="Polar residues" evidence="3">
    <location>
        <begin position="172"/>
        <end position="181"/>
    </location>
</feature>
<dbReference type="InterPro" id="IPR012677">
    <property type="entry name" value="Nucleotide-bd_a/b_plait_sf"/>
</dbReference>
<dbReference type="CDD" id="cd00590">
    <property type="entry name" value="RRM_SF"/>
    <property type="match status" value="1"/>
</dbReference>
<dbReference type="PANTHER" id="PTHR48025:SF1">
    <property type="entry name" value="RRM DOMAIN-CONTAINING PROTEIN"/>
    <property type="match status" value="1"/>
</dbReference>
<dbReference type="InterPro" id="IPR035979">
    <property type="entry name" value="RBD_domain_sf"/>
</dbReference>
<feature type="compositionally biased region" description="Basic and acidic residues" evidence="3">
    <location>
        <begin position="187"/>
        <end position="220"/>
    </location>
</feature>
<dbReference type="InterPro" id="IPR050502">
    <property type="entry name" value="Euk_RNA-bind_prot"/>
</dbReference>
<dbReference type="EMBL" id="CAADRA010006541">
    <property type="protein sequence ID" value="VFT96124.1"/>
    <property type="molecule type" value="Genomic_DNA"/>
</dbReference>
<feature type="domain" description="RRM" evidence="4">
    <location>
        <begin position="100"/>
        <end position="175"/>
    </location>
</feature>
<reference evidence="6 7" key="1">
    <citation type="submission" date="2019-03" db="EMBL/GenBank/DDBJ databases">
        <authorList>
            <person name="Gaulin E."/>
            <person name="Dumas B."/>
        </authorList>
    </citation>
    <scope>NUCLEOTIDE SEQUENCE [LARGE SCALE GENOMIC DNA]</scope>
    <source>
        <strain evidence="6">CBS 568.67</strain>
    </source>
</reference>
<dbReference type="SUPFAM" id="SSF54928">
    <property type="entry name" value="RNA-binding domain, RBD"/>
    <property type="match status" value="2"/>
</dbReference>
<dbReference type="EMBL" id="VJMH01006520">
    <property type="protein sequence ID" value="KAF0689138.1"/>
    <property type="molecule type" value="Genomic_DNA"/>
</dbReference>
<evidence type="ECO:0000259" key="4">
    <source>
        <dbReference type="PROSITE" id="PS50102"/>
    </source>
</evidence>
<feature type="region of interest" description="Disordered" evidence="3">
    <location>
        <begin position="74"/>
        <end position="94"/>
    </location>
</feature>
<evidence type="ECO:0000256" key="3">
    <source>
        <dbReference type="SAM" id="MobiDB-lite"/>
    </source>
</evidence>
<gene>
    <name evidence="6" type="primary">Aste57867_19410</name>
    <name evidence="5" type="ORF">As57867_019346</name>
    <name evidence="6" type="ORF">ASTE57867_19410</name>
</gene>
<evidence type="ECO:0000256" key="1">
    <source>
        <dbReference type="ARBA" id="ARBA00022884"/>
    </source>
</evidence>
<evidence type="ECO:0000313" key="5">
    <source>
        <dbReference type="EMBL" id="KAF0689138.1"/>
    </source>
</evidence>
<dbReference type="PANTHER" id="PTHR48025">
    <property type="entry name" value="OS02G0815200 PROTEIN"/>
    <property type="match status" value="1"/>
</dbReference>
<reference evidence="5" key="2">
    <citation type="submission" date="2019-06" db="EMBL/GenBank/DDBJ databases">
        <title>Genomics analysis of Aphanomyces spp. identifies a new class of oomycete effector associated with host adaptation.</title>
        <authorList>
            <person name="Gaulin E."/>
        </authorList>
    </citation>
    <scope>NUCLEOTIDE SEQUENCE</scope>
    <source>
        <strain evidence="5">CBS 578.67</strain>
    </source>
</reference>
<organism evidence="6 7">
    <name type="scientific">Aphanomyces stellatus</name>
    <dbReference type="NCBI Taxonomy" id="120398"/>
    <lineage>
        <taxon>Eukaryota</taxon>
        <taxon>Sar</taxon>
        <taxon>Stramenopiles</taxon>
        <taxon>Oomycota</taxon>
        <taxon>Saprolegniomycetes</taxon>
        <taxon>Saprolegniales</taxon>
        <taxon>Verrucalvaceae</taxon>
        <taxon>Aphanomyces</taxon>
    </lineage>
</organism>
<evidence type="ECO:0000313" key="6">
    <source>
        <dbReference type="EMBL" id="VFT96124.1"/>
    </source>
</evidence>
<feature type="region of interest" description="Disordered" evidence="3">
    <location>
        <begin position="172"/>
        <end position="348"/>
    </location>
</feature>
<keyword evidence="1 2" id="KW-0694">RNA-binding</keyword>